<evidence type="ECO:0000313" key="3">
    <source>
        <dbReference type="Proteomes" id="UP000521943"/>
    </source>
</evidence>
<feature type="compositionally biased region" description="Acidic residues" evidence="1">
    <location>
        <begin position="82"/>
        <end position="106"/>
    </location>
</feature>
<proteinExistence type="predicted"/>
<evidence type="ECO:0000256" key="1">
    <source>
        <dbReference type="SAM" id="MobiDB-lite"/>
    </source>
</evidence>
<feature type="region of interest" description="Disordered" evidence="1">
    <location>
        <begin position="75"/>
        <end position="124"/>
    </location>
</feature>
<sequence>MSGSSAPETQFIRGGGGLAPRKIVEFAHTYWDNQHAAACESESPGLKEHMMAMKKIWYIPPGVWVRFPEGIRRDIRRHGEASDPDDSTDTDTDTESESSEDDVEDAEGGREDAGDNIEDAEKEV</sequence>
<protein>
    <submittedName>
        <fullName evidence="2">Uncharacterized protein</fullName>
    </submittedName>
</protein>
<gene>
    <name evidence="2" type="ORF">DFP72DRAFT_1082023</name>
</gene>
<dbReference type="AlphaFoldDB" id="A0A8H6HA56"/>
<evidence type="ECO:0000313" key="2">
    <source>
        <dbReference type="EMBL" id="KAF6742362.1"/>
    </source>
</evidence>
<feature type="compositionally biased region" description="Acidic residues" evidence="1">
    <location>
        <begin position="114"/>
        <end position="124"/>
    </location>
</feature>
<keyword evidence="3" id="KW-1185">Reference proteome</keyword>
<dbReference type="Proteomes" id="UP000521943">
    <property type="component" value="Unassembled WGS sequence"/>
</dbReference>
<accession>A0A8H6HA56</accession>
<organism evidence="2 3">
    <name type="scientific">Ephemerocybe angulata</name>
    <dbReference type="NCBI Taxonomy" id="980116"/>
    <lineage>
        <taxon>Eukaryota</taxon>
        <taxon>Fungi</taxon>
        <taxon>Dikarya</taxon>
        <taxon>Basidiomycota</taxon>
        <taxon>Agaricomycotina</taxon>
        <taxon>Agaricomycetes</taxon>
        <taxon>Agaricomycetidae</taxon>
        <taxon>Agaricales</taxon>
        <taxon>Agaricineae</taxon>
        <taxon>Psathyrellaceae</taxon>
        <taxon>Ephemerocybe</taxon>
    </lineage>
</organism>
<comment type="caution">
    <text evidence="2">The sequence shown here is derived from an EMBL/GenBank/DDBJ whole genome shotgun (WGS) entry which is preliminary data.</text>
</comment>
<dbReference type="EMBL" id="JACGCI010000186">
    <property type="protein sequence ID" value="KAF6742362.1"/>
    <property type="molecule type" value="Genomic_DNA"/>
</dbReference>
<reference evidence="2 3" key="1">
    <citation type="submission" date="2020-07" db="EMBL/GenBank/DDBJ databases">
        <title>Comparative genomics of pyrophilous fungi reveals a link between fire events and developmental genes.</title>
        <authorList>
            <consortium name="DOE Joint Genome Institute"/>
            <person name="Steindorff A.S."/>
            <person name="Carver A."/>
            <person name="Calhoun S."/>
            <person name="Stillman K."/>
            <person name="Liu H."/>
            <person name="Lipzen A."/>
            <person name="Pangilinan J."/>
            <person name="Labutti K."/>
            <person name="Bruns T.D."/>
            <person name="Grigoriev I.V."/>
        </authorList>
    </citation>
    <scope>NUCLEOTIDE SEQUENCE [LARGE SCALE GENOMIC DNA]</scope>
    <source>
        <strain evidence="2 3">CBS 144469</strain>
    </source>
</reference>
<name>A0A8H6HA56_9AGAR</name>